<name>A0A1X6MS25_9APHY</name>
<dbReference type="SMART" id="SM00823">
    <property type="entry name" value="PKS_PP"/>
    <property type="match status" value="1"/>
</dbReference>
<dbReference type="GO" id="GO:0031177">
    <property type="term" value="F:phosphopantetheine binding"/>
    <property type="evidence" value="ECO:0007669"/>
    <property type="project" value="InterPro"/>
</dbReference>
<dbReference type="OrthoDB" id="429813at2759"/>
<dbReference type="InterPro" id="IPR042099">
    <property type="entry name" value="ANL_N_sf"/>
</dbReference>
<keyword evidence="2" id="KW-0597">Phosphoprotein</keyword>
<dbReference type="Gene3D" id="1.10.1200.10">
    <property type="entry name" value="ACP-like"/>
    <property type="match status" value="1"/>
</dbReference>
<dbReference type="InterPro" id="IPR036736">
    <property type="entry name" value="ACP-like_sf"/>
</dbReference>
<keyword evidence="5" id="KW-1185">Reference proteome</keyword>
<gene>
    <name evidence="4" type="ORF">POSPLADRAFT_1173269</name>
</gene>
<keyword evidence="1" id="KW-0596">Phosphopantetheine</keyword>
<evidence type="ECO:0000313" key="4">
    <source>
        <dbReference type="EMBL" id="OSX59026.1"/>
    </source>
</evidence>
<evidence type="ECO:0000256" key="2">
    <source>
        <dbReference type="ARBA" id="ARBA00022553"/>
    </source>
</evidence>
<protein>
    <recommendedName>
        <fullName evidence="3">Polyketide synthase-like phosphopantetheine-binding domain-containing protein</fullName>
    </recommendedName>
</protein>
<accession>A0A1X6MS25</accession>
<proteinExistence type="predicted"/>
<dbReference type="InterPro" id="IPR036291">
    <property type="entry name" value="NAD(P)-bd_dom_sf"/>
</dbReference>
<dbReference type="Pfam" id="PF07993">
    <property type="entry name" value="NAD_binding_4"/>
    <property type="match status" value="1"/>
</dbReference>
<dbReference type="Gene3D" id="3.40.50.12780">
    <property type="entry name" value="N-terminal domain of ligase-like"/>
    <property type="match status" value="1"/>
</dbReference>
<organism evidence="4 5">
    <name type="scientific">Postia placenta MAD-698-R-SB12</name>
    <dbReference type="NCBI Taxonomy" id="670580"/>
    <lineage>
        <taxon>Eukaryota</taxon>
        <taxon>Fungi</taxon>
        <taxon>Dikarya</taxon>
        <taxon>Basidiomycota</taxon>
        <taxon>Agaricomycotina</taxon>
        <taxon>Agaricomycetes</taxon>
        <taxon>Polyporales</taxon>
        <taxon>Adustoporiaceae</taxon>
        <taxon>Rhodonia</taxon>
    </lineage>
</organism>
<dbReference type="Pfam" id="PF00501">
    <property type="entry name" value="AMP-binding"/>
    <property type="match status" value="1"/>
</dbReference>
<dbReference type="EMBL" id="KZ110603">
    <property type="protein sequence ID" value="OSX59026.1"/>
    <property type="molecule type" value="Genomic_DNA"/>
</dbReference>
<dbReference type="Proteomes" id="UP000194127">
    <property type="component" value="Unassembled WGS sequence"/>
</dbReference>
<evidence type="ECO:0000313" key="5">
    <source>
        <dbReference type="Proteomes" id="UP000194127"/>
    </source>
</evidence>
<dbReference type="InterPro" id="IPR013120">
    <property type="entry name" value="FAR_NAD-bd"/>
</dbReference>
<dbReference type="InterPro" id="IPR020806">
    <property type="entry name" value="PKS_PP-bd"/>
</dbReference>
<dbReference type="STRING" id="670580.A0A1X6MS25"/>
<dbReference type="InterPro" id="IPR051414">
    <property type="entry name" value="Adenylate-forming_Reductase"/>
</dbReference>
<dbReference type="GeneID" id="36333175"/>
<dbReference type="PANTHER" id="PTHR43439:SF2">
    <property type="entry name" value="ENZYME, PUTATIVE (JCVI)-RELATED"/>
    <property type="match status" value="1"/>
</dbReference>
<feature type="domain" description="Polyketide synthase-like phosphopantetheine-binding" evidence="3">
    <location>
        <begin position="565"/>
        <end position="640"/>
    </location>
</feature>
<dbReference type="InterPro" id="IPR000873">
    <property type="entry name" value="AMP-dep_synth/lig_dom"/>
</dbReference>
<dbReference type="Gene3D" id="3.40.50.720">
    <property type="entry name" value="NAD(P)-binding Rossmann-like Domain"/>
    <property type="match status" value="1"/>
</dbReference>
<dbReference type="Pfam" id="PF23562">
    <property type="entry name" value="AMP-binding_C_3"/>
    <property type="match status" value="1"/>
</dbReference>
<dbReference type="SUPFAM" id="SSF51735">
    <property type="entry name" value="NAD(P)-binding Rossmann-fold domains"/>
    <property type="match status" value="1"/>
</dbReference>
<reference evidence="4 5" key="1">
    <citation type="submission" date="2017-04" db="EMBL/GenBank/DDBJ databases">
        <title>Genome Sequence of the Model Brown-Rot Fungus Postia placenta SB12.</title>
        <authorList>
            <consortium name="DOE Joint Genome Institute"/>
            <person name="Gaskell J."/>
            <person name="Kersten P."/>
            <person name="Larrondo L.F."/>
            <person name="Canessa P."/>
            <person name="Martinez D."/>
            <person name="Hibbett D."/>
            <person name="Schmoll M."/>
            <person name="Kubicek C.P."/>
            <person name="Martinez A.T."/>
            <person name="Yadav J."/>
            <person name="Master E."/>
            <person name="Magnuson J.K."/>
            <person name="James T."/>
            <person name="Yaver D."/>
            <person name="Berka R."/>
            <person name="Labutti K."/>
            <person name="Lipzen A."/>
            <person name="Aerts A."/>
            <person name="Barry K."/>
            <person name="Henrissat B."/>
            <person name="Blanchette R."/>
            <person name="Grigoriev I."/>
            <person name="Cullen D."/>
        </authorList>
    </citation>
    <scope>NUCLEOTIDE SEQUENCE [LARGE SCALE GENOMIC DNA]</scope>
    <source>
        <strain evidence="4 5">MAD-698-R-SB12</strain>
    </source>
</reference>
<dbReference type="SUPFAM" id="SSF56801">
    <property type="entry name" value="Acetyl-CoA synthetase-like"/>
    <property type="match status" value="1"/>
</dbReference>
<evidence type="ECO:0000259" key="3">
    <source>
        <dbReference type="SMART" id="SM00823"/>
    </source>
</evidence>
<dbReference type="AlphaFoldDB" id="A0A1X6MS25"/>
<sequence>MLRPPPQTQALSSRTFRVPPLDGSLALPEIYDWHAEHSPEHPVFKFAREDGITKTIYWPEVAHAVRVGAKLITQRTHSEVERDERPIVAILSHSDTIPYFVTAVSVMRAHCVVFPISPRNSPTAVAHLIQKVGVKHILVGQEQAMRDLSSAALNILESQYPSTPKPNLTPMPLYEDLFLQFIDISLGPIGSTAFPKPIFWTQGRFAEMALIPWFGERDLTGVVWSLHTMPMYHGMGVLQLYWAPSCGLIVSAFEPKTPAPMPTPDGLFKAAKATDSDVIFCVPSIIEAWAQKPEYVKWLASRTGVLFGGGPLNKEAGDYMTSQGVSIFILYGCTEGGIMSPILPDKVGYDWEYFRIPNNVKSHMVPYGNNTYEFVMVLNHFCTLSVINTQVDGVPAYATSDLFAPHPTKPGYWKIFGRTDDQIMHNTGEKTNPGPLESMLNQDPHVLSSVMFGRGRFQAGILVDPKSEYRFDPSDEVKLAEFRNKIWPTVERMNAYAPQHSRLFKEMIIVAKPSKPFTYTAKSTARRQAVIADYEDEINAVYDKVEESTQSNIPPPAQWDVVSTTDFVRAVVNKVLRQTVNDDDDLFEHGCDSLQATWIRNSLLRALHDSVETDTRRTADNLVYDNPSVLRLASFISDLACGKDGTETSQAGRVDAMRAMLARYNKHFPLHRADDHNGHTAGDVLLVTGTTGSLGCHILARLANRHSVSRIFALNRTSRDKTPLRTRQEQALLQRGLSASILEDEKVVLLEGDLTAARLGLPEETYEKLRQVVTHIVHNAWRVDFNLSLSSFESNIKGLRSLIDLSLTTHQHKPARLIFLSSIGVYQNVQRNEVQSEALIEPDVAVSSGYTESKWVSEAMLLAAGEETQLNALIVRVGQICGGADGAWNVNEWFPSMVQSSKKLGVFPIDDGVVSWIQPEIAANAIVDYIKGPATVRVVNLVHPRPCSWNILADAISVSLDIKLVPYQDWLSLLATQSQQMAKGEREELELLRELRALKLLPFFQRLVPGSAASEAMGFPSLATTEAVAASPTLSDPSLRQLTPENVHRWIASWKKAGLW</sequence>
<dbReference type="PANTHER" id="PTHR43439">
    <property type="entry name" value="PHENYLACETATE-COENZYME A LIGASE"/>
    <property type="match status" value="1"/>
</dbReference>
<evidence type="ECO:0000256" key="1">
    <source>
        <dbReference type="ARBA" id="ARBA00022450"/>
    </source>
</evidence>
<dbReference type="RefSeq" id="XP_024335820.1">
    <property type="nucleotide sequence ID" value="XM_024488226.1"/>
</dbReference>